<organism evidence="1">
    <name type="scientific">uncultured Microcoleus sp</name>
    <dbReference type="NCBI Taxonomy" id="259945"/>
    <lineage>
        <taxon>Bacteria</taxon>
        <taxon>Bacillati</taxon>
        <taxon>Cyanobacteriota</taxon>
        <taxon>Cyanophyceae</taxon>
        <taxon>Oscillatoriophycideae</taxon>
        <taxon>Oscillatoriales</taxon>
        <taxon>Microcoleaceae</taxon>
        <taxon>Microcoleus</taxon>
        <taxon>environmental samples</taxon>
    </lineage>
</organism>
<proteinExistence type="predicted"/>
<dbReference type="EMBL" id="CADCTZ010001813">
    <property type="protein sequence ID" value="CAA9420620.1"/>
    <property type="molecule type" value="Genomic_DNA"/>
</dbReference>
<dbReference type="AlphaFoldDB" id="A0A6J4PRZ2"/>
<gene>
    <name evidence="1" type="ORF">AVDCRST_MAG84-7137</name>
</gene>
<sequence>MKPLFYGWQSKTVRSIGFRYILASPACRRMTAVNFMK</sequence>
<evidence type="ECO:0000313" key="1">
    <source>
        <dbReference type="EMBL" id="CAA9420620.1"/>
    </source>
</evidence>
<reference evidence="1" key="1">
    <citation type="submission" date="2020-02" db="EMBL/GenBank/DDBJ databases">
        <authorList>
            <person name="Meier V. D."/>
        </authorList>
    </citation>
    <scope>NUCLEOTIDE SEQUENCE</scope>
    <source>
        <strain evidence="1">AVDCRST_MAG84</strain>
    </source>
</reference>
<name>A0A6J4PRZ2_9CYAN</name>
<accession>A0A6J4PRZ2</accession>
<protein>
    <submittedName>
        <fullName evidence="1">Uncharacterized protein</fullName>
    </submittedName>
</protein>